<organism evidence="2 4">
    <name type="scientific">Devosia psychrophila</name>
    <dbReference type="NCBI Taxonomy" id="728005"/>
    <lineage>
        <taxon>Bacteria</taxon>
        <taxon>Pseudomonadati</taxon>
        <taxon>Pseudomonadota</taxon>
        <taxon>Alphaproteobacteria</taxon>
        <taxon>Hyphomicrobiales</taxon>
        <taxon>Devosiaceae</taxon>
        <taxon>Devosia</taxon>
    </lineage>
</organism>
<evidence type="ECO:0000313" key="3">
    <source>
        <dbReference type="Proteomes" id="UP000033519"/>
    </source>
</evidence>
<evidence type="ECO:0000313" key="2">
    <source>
        <dbReference type="EMBL" id="SFC51872.1"/>
    </source>
</evidence>
<dbReference type="STRING" id="728005.SAMN04488059_10687"/>
<dbReference type="OrthoDB" id="3289104at2"/>
<dbReference type="Proteomes" id="UP000182258">
    <property type="component" value="Unassembled WGS sequence"/>
</dbReference>
<proteinExistence type="predicted"/>
<accession>A0A0F5PWA3</accession>
<evidence type="ECO:0000313" key="1">
    <source>
        <dbReference type="EMBL" id="KKC32671.1"/>
    </source>
</evidence>
<name>A0A0F5PWA3_9HYPH</name>
<protein>
    <submittedName>
        <fullName evidence="2">Uncharacterized protein</fullName>
    </submittedName>
</protein>
<dbReference type="RefSeq" id="WP_074797406.1">
    <property type="nucleotide sequence ID" value="NZ_FOMB01000006.1"/>
</dbReference>
<keyword evidence="3" id="KW-1185">Reference proteome</keyword>
<evidence type="ECO:0000313" key="4">
    <source>
        <dbReference type="Proteomes" id="UP000182258"/>
    </source>
</evidence>
<dbReference type="PATRIC" id="fig|728005.3.peg.694"/>
<dbReference type="AlphaFoldDB" id="A0A0F5PWA3"/>
<sequence>MSPPNSADLQSRLDFIGLDDTARQRQARLKGHVDKHLGKKAASPEDVLAAADEMALALGSLIKSTLLDIDIGVSA</sequence>
<reference evidence="2 4" key="2">
    <citation type="submission" date="2016-10" db="EMBL/GenBank/DDBJ databases">
        <authorList>
            <person name="de Groot N.N."/>
        </authorList>
    </citation>
    <scope>NUCLEOTIDE SEQUENCE [LARGE SCALE GENOMIC DNA]</scope>
    <source>
        <strain evidence="2 4">CGMCC 1.10210</strain>
    </source>
</reference>
<dbReference type="Proteomes" id="UP000033519">
    <property type="component" value="Unassembled WGS sequence"/>
</dbReference>
<dbReference type="EMBL" id="FOMB01000006">
    <property type="protein sequence ID" value="SFC51872.1"/>
    <property type="molecule type" value="Genomic_DNA"/>
</dbReference>
<dbReference type="EMBL" id="LAPV01000129">
    <property type="protein sequence ID" value="KKC32671.1"/>
    <property type="molecule type" value="Genomic_DNA"/>
</dbReference>
<gene>
    <name evidence="2" type="ORF">SAMN04488059_10687</name>
    <name evidence="1" type="ORF">WH91_12660</name>
</gene>
<reference evidence="1 3" key="1">
    <citation type="submission" date="2015-03" db="EMBL/GenBank/DDBJ databases">
        <authorList>
            <person name="Lepp D."/>
            <person name="Hassan Y.I."/>
            <person name="Li X.-Z."/>
            <person name="Zhou T."/>
        </authorList>
    </citation>
    <scope>NUCLEOTIDE SEQUENCE [LARGE SCALE GENOMIC DNA]</scope>
    <source>
        <strain evidence="1 3">Cr7-05</strain>
    </source>
</reference>